<reference evidence="2 3" key="1">
    <citation type="submission" date="2020-08" db="EMBL/GenBank/DDBJ databases">
        <title>Genomic Encyclopedia of Type Strains, Phase IV (KMG-IV): sequencing the most valuable type-strain genomes for metagenomic binning, comparative biology and taxonomic classification.</title>
        <authorList>
            <person name="Goeker M."/>
        </authorList>
    </citation>
    <scope>NUCLEOTIDE SEQUENCE [LARGE SCALE GENOMIC DNA]</scope>
    <source>
        <strain evidence="2 3">DSM 101730</strain>
    </source>
</reference>
<dbReference type="Gene3D" id="1.10.260.40">
    <property type="entry name" value="lambda repressor-like DNA-binding domains"/>
    <property type="match status" value="1"/>
</dbReference>
<organism evidence="2 3">
    <name type="scientific">Amaricoccus macauensis</name>
    <dbReference type="NCBI Taxonomy" id="57001"/>
    <lineage>
        <taxon>Bacteria</taxon>
        <taxon>Pseudomonadati</taxon>
        <taxon>Pseudomonadota</taxon>
        <taxon>Alphaproteobacteria</taxon>
        <taxon>Rhodobacterales</taxon>
        <taxon>Paracoccaceae</taxon>
        <taxon>Amaricoccus</taxon>
    </lineage>
</organism>
<feature type="domain" description="HTH cro/C1-type" evidence="1">
    <location>
        <begin position="1"/>
        <end position="55"/>
    </location>
</feature>
<dbReference type="RefSeq" id="WP_221288437.1">
    <property type="nucleotide sequence ID" value="NZ_JACHFM010000002.1"/>
</dbReference>
<dbReference type="InterPro" id="IPR001387">
    <property type="entry name" value="Cro/C1-type_HTH"/>
</dbReference>
<name>A0A840SNS0_9RHOB</name>
<sequence>MRRRRESLGISQGRLGRHLGLTFSLIQKYEKGTNRIGAGRLYQIAGFLGVAPSHFFEGLDGQDGRGAPEPGMSRDDMQVLADAFNGILDGETRASVLALVRQLASDSESPRR</sequence>
<dbReference type="AlphaFoldDB" id="A0A840SNS0"/>
<evidence type="ECO:0000259" key="1">
    <source>
        <dbReference type="PROSITE" id="PS50943"/>
    </source>
</evidence>
<protein>
    <submittedName>
        <fullName evidence="2">Transcriptional regulator with XRE-family HTH domain</fullName>
    </submittedName>
</protein>
<evidence type="ECO:0000313" key="2">
    <source>
        <dbReference type="EMBL" id="MBB5222008.1"/>
    </source>
</evidence>
<accession>A0A840SNS0</accession>
<dbReference type="Proteomes" id="UP000549457">
    <property type="component" value="Unassembled WGS sequence"/>
</dbReference>
<dbReference type="CDD" id="cd00093">
    <property type="entry name" value="HTH_XRE"/>
    <property type="match status" value="1"/>
</dbReference>
<gene>
    <name evidence="2" type="ORF">HNP73_001944</name>
</gene>
<dbReference type="SUPFAM" id="SSF47413">
    <property type="entry name" value="lambda repressor-like DNA-binding domains"/>
    <property type="match status" value="1"/>
</dbReference>
<dbReference type="Pfam" id="PF01381">
    <property type="entry name" value="HTH_3"/>
    <property type="match status" value="1"/>
</dbReference>
<dbReference type="EMBL" id="JACHFM010000002">
    <property type="protein sequence ID" value="MBB5222008.1"/>
    <property type="molecule type" value="Genomic_DNA"/>
</dbReference>
<comment type="caution">
    <text evidence="2">The sequence shown here is derived from an EMBL/GenBank/DDBJ whole genome shotgun (WGS) entry which is preliminary data.</text>
</comment>
<evidence type="ECO:0000313" key="3">
    <source>
        <dbReference type="Proteomes" id="UP000549457"/>
    </source>
</evidence>
<dbReference type="InterPro" id="IPR010982">
    <property type="entry name" value="Lambda_DNA-bd_dom_sf"/>
</dbReference>
<proteinExistence type="predicted"/>
<dbReference type="GO" id="GO:0003677">
    <property type="term" value="F:DNA binding"/>
    <property type="evidence" value="ECO:0007669"/>
    <property type="project" value="InterPro"/>
</dbReference>
<dbReference type="SMART" id="SM00530">
    <property type="entry name" value="HTH_XRE"/>
    <property type="match status" value="1"/>
</dbReference>
<keyword evidence="3" id="KW-1185">Reference proteome</keyword>
<dbReference type="PROSITE" id="PS50943">
    <property type="entry name" value="HTH_CROC1"/>
    <property type="match status" value="1"/>
</dbReference>